<feature type="domain" description="Calcineurin-like phosphoesterase N-terminal" evidence="4">
    <location>
        <begin position="42"/>
        <end position="104"/>
    </location>
</feature>
<dbReference type="Pfam" id="PF00149">
    <property type="entry name" value="Metallophos"/>
    <property type="match status" value="1"/>
</dbReference>
<dbReference type="InterPro" id="IPR032288">
    <property type="entry name" value="Metallophos_C"/>
</dbReference>
<dbReference type="EMBL" id="SMBZ01000021">
    <property type="protein sequence ID" value="TCV12908.1"/>
    <property type="molecule type" value="Genomic_DNA"/>
</dbReference>
<dbReference type="AlphaFoldDB" id="A0A4R3VXI7"/>
<dbReference type="RefSeq" id="WP_132777757.1">
    <property type="nucleotide sequence ID" value="NZ_SMBZ01000021.1"/>
</dbReference>
<evidence type="ECO:0000259" key="3">
    <source>
        <dbReference type="Pfam" id="PF16370"/>
    </source>
</evidence>
<proteinExistence type="predicted"/>
<gene>
    <name evidence="5" type="ORF">EDC17_102124</name>
</gene>
<dbReference type="Gene3D" id="2.60.40.10">
    <property type="entry name" value="Immunoglobulins"/>
    <property type="match status" value="1"/>
</dbReference>
<comment type="caution">
    <text evidence="5">The sequence shown here is derived from an EMBL/GenBank/DDBJ whole genome shotgun (WGS) entry which is preliminary data.</text>
</comment>
<evidence type="ECO:0000313" key="5">
    <source>
        <dbReference type="EMBL" id="TCV12908.1"/>
    </source>
</evidence>
<dbReference type="PANTHER" id="PTHR43143">
    <property type="entry name" value="METALLOPHOSPHOESTERASE, CALCINEURIN SUPERFAMILY"/>
    <property type="match status" value="1"/>
</dbReference>
<dbReference type="SUPFAM" id="SSF56300">
    <property type="entry name" value="Metallo-dependent phosphatases"/>
    <property type="match status" value="1"/>
</dbReference>
<feature type="signal peptide" evidence="1">
    <location>
        <begin position="1"/>
        <end position="23"/>
    </location>
</feature>
<sequence length="526" mass="59928">MKNNLFKCTVFGAFLLLGLQASAQHFAKGVVYEDSNKNGKRDKREKVLSNVAVSNGRDVVQTNASGEYSLPVGDDNIIFVVKPSGYSTPVDENNLPKYYYIHNPNGAPDLKYKGVTPTGPLPKSVDFPLYRVEDKEEFKIMVFGDPQVYNLTQVEYLKKGVVHELKGAQGYEFGISLGDLVGNNPNLFKPYIDVMKEIGLPWYQVMGNHDINFDVPNDTLSDVSFKAHFGPNNYSFNKGKVHFIVLDDVIYNGEGASRQYIGGLREDQLEFIENDLKFVPKDHLVVICAHIPLVNNGRHAIREADNLRLFQALKDFPYTFSMSAHTHYQAQFFIDQKLGWPQEKPHHHYNVGTTSGNWYSGAINEWGAPSSTMADGTKKGYAVVTFKGNKYEVDYHISNAPKDYKMDIYLPKVTEKRKSSRASMYVNYFLGGEKDTIEYRVNDGNWIQMRRTETYDPHLLAEVLRWDTSDKPMQGERPNDPNLSTHIWKAAVPSDLPVGKHSIEFRVRDMFGRTFSTTREYEIYKN</sequence>
<protein>
    <submittedName>
        <fullName evidence="5">Calcineurin-like phosphoesterase family protein</fullName>
    </submittedName>
</protein>
<evidence type="ECO:0000313" key="6">
    <source>
        <dbReference type="Proteomes" id="UP000295197"/>
    </source>
</evidence>
<dbReference type="GO" id="GO:0016787">
    <property type="term" value="F:hydrolase activity"/>
    <property type="evidence" value="ECO:0007669"/>
    <property type="project" value="InterPro"/>
</dbReference>
<evidence type="ECO:0000259" key="4">
    <source>
        <dbReference type="Pfam" id="PF16371"/>
    </source>
</evidence>
<dbReference type="InterPro" id="IPR013783">
    <property type="entry name" value="Ig-like_fold"/>
</dbReference>
<reference evidence="5 6" key="1">
    <citation type="submission" date="2019-03" db="EMBL/GenBank/DDBJ databases">
        <title>Genomic Encyclopedia of Type Strains, Phase IV (KMG-IV): sequencing the most valuable type-strain genomes for metagenomic binning, comparative biology and taxonomic classification.</title>
        <authorList>
            <person name="Goeker M."/>
        </authorList>
    </citation>
    <scope>NUCLEOTIDE SEQUENCE [LARGE SCALE GENOMIC DNA]</scope>
    <source>
        <strain evidence="5 6">DSM 22362</strain>
    </source>
</reference>
<feature type="domain" description="Calcineurin-like phosphoesterase" evidence="2">
    <location>
        <begin position="138"/>
        <end position="328"/>
    </location>
</feature>
<evidence type="ECO:0000259" key="2">
    <source>
        <dbReference type="Pfam" id="PF00149"/>
    </source>
</evidence>
<dbReference type="Gene3D" id="3.60.21.10">
    <property type="match status" value="1"/>
</dbReference>
<dbReference type="Proteomes" id="UP000295197">
    <property type="component" value="Unassembled WGS sequence"/>
</dbReference>
<evidence type="ECO:0000256" key="1">
    <source>
        <dbReference type="SAM" id="SignalP"/>
    </source>
</evidence>
<organism evidence="5 6">
    <name type="scientific">Sphingobacterium alimentarium</name>
    <dbReference type="NCBI Taxonomy" id="797292"/>
    <lineage>
        <taxon>Bacteria</taxon>
        <taxon>Pseudomonadati</taxon>
        <taxon>Bacteroidota</taxon>
        <taxon>Sphingobacteriia</taxon>
        <taxon>Sphingobacteriales</taxon>
        <taxon>Sphingobacteriaceae</taxon>
        <taxon>Sphingobacterium</taxon>
    </lineage>
</organism>
<dbReference type="InterPro" id="IPR051918">
    <property type="entry name" value="STPP_CPPED1"/>
</dbReference>
<keyword evidence="6" id="KW-1185">Reference proteome</keyword>
<feature type="chain" id="PRO_5020696829" evidence="1">
    <location>
        <begin position="24"/>
        <end position="526"/>
    </location>
</feature>
<dbReference type="Pfam" id="PF16371">
    <property type="entry name" value="MetallophosN"/>
    <property type="match status" value="1"/>
</dbReference>
<dbReference type="InterPro" id="IPR004843">
    <property type="entry name" value="Calcineurin-like_PHP"/>
</dbReference>
<dbReference type="InterPro" id="IPR032285">
    <property type="entry name" value="Metallophos_N"/>
</dbReference>
<name>A0A4R3VXI7_9SPHI</name>
<feature type="domain" description="Calcineurin-like phosphoesterase C-terminal" evidence="3">
    <location>
        <begin position="349"/>
        <end position="515"/>
    </location>
</feature>
<keyword evidence="1" id="KW-0732">Signal</keyword>
<dbReference type="InterPro" id="IPR029052">
    <property type="entry name" value="Metallo-depent_PP-like"/>
</dbReference>
<dbReference type="PANTHER" id="PTHR43143:SF6">
    <property type="entry name" value="BLL3016 PROTEIN"/>
    <property type="match status" value="1"/>
</dbReference>
<dbReference type="Pfam" id="PF16370">
    <property type="entry name" value="MetallophosC"/>
    <property type="match status" value="1"/>
</dbReference>
<accession>A0A4R3VXI7</accession>
<dbReference type="OrthoDB" id="1776264at2"/>